<gene>
    <name evidence="3" type="ORF">g.21616</name>
</gene>
<feature type="region of interest" description="Disordered" evidence="1">
    <location>
        <begin position="102"/>
        <end position="162"/>
    </location>
</feature>
<organism evidence="3">
    <name type="scientific">Homalodisca liturata</name>
    <dbReference type="NCBI Taxonomy" id="320908"/>
    <lineage>
        <taxon>Eukaryota</taxon>
        <taxon>Metazoa</taxon>
        <taxon>Ecdysozoa</taxon>
        <taxon>Arthropoda</taxon>
        <taxon>Hexapoda</taxon>
        <taxon>Insecta</taxon>
        <taxon>Pterygota</taxon>
        <taxon>Neoptera</taxon>
        <taxon>Paraneoptera</taxon>
        <taxon>Hemiptera</taxon>
        <taxon>Auchenorrhyncha</taxon>
        <taxon>Membracoidea</taxon>
        <taxon>Cicadellidae</taxon>
        <taxon>Cicadellinae</taxon>
        <taxon>Proconiini</taxon>
        <taxon>Homalodisca</taxon>
    </lineage>
</organism>
<feature type="compositionally biased region" description="Polar residues" evidence="1">
    <location>
        <begin position="102"/>
        <end position="128"/>
    </location>
</feature>
<evidence type="ECO:0000256" key="1">
    <source>
        <dbReference type="SAM" id="MobiDB-lite"/>
    </source>
</evidence>
<name>A0A1B6JPR8_9HEMI</name>
<dbReference type="AlphaFoldDB" id="A0A1B6JPR8"/>
<dbReference type="EMBL" id="GECU01006450">
    <property type="protein sequence ID" value="JAT01257.1"/>
    <property type="molecule type" value="Transcribed_RNA"/>
</dbReference>
<evidence type="ECO:0000313" key="3">
    <source>
        <dbReference type="EMBL" id="JAT01257.1"/>
    </source>
</evidence>
<feature type="signal peptide" evidence="2">
    <location>
        <begin position="1"/>
        <end position="20"/>
    </location>
</feature>
<evidence type="ECO:0000256" key="2">
    <source>
        <dbReference type="SAM" id="SignalP"/>
    </source>
</evidence>
<feature type="chain" id="PRO_5008586013" description="Seven cysteines N-terminal domain-containing protein" evidence="2">
    <location>
        <begin position="21"/>
        <end position="215"/>
    </location>
</feature>
<proteinExistence type="predicted"/>
<protein>
    <recommendedName>
        <fullName evidence="4">Seven cysteines N-terminal domain-containing protein</fullName>
    </recommendedName>
</protein>
<reference evidence="3" key="1">
    <citation type="submission" date="2015-11" db="EMBL/GenBank/DDBJ databases">
        <title>De novo transcriptome assembly of four potential Pierce s Disease insect vectors from Arizona vineyards.</title>
        <authorList>
            <person name="Tassone E.E."/>
        </authorList>
    </citation>
    <scope>NUCLEOTIDE SEQUENCE</scope>
</reference>
<evidence type="ECO:0008006" key="4">
    <source>
        <dbReference type="Google" id="ProtNLM"/>
    </source>
</evidence>
<accession>A0A1B6JPR8</accession>
<sequence length="215" mass="24180">MKLCLIYVANLWLCVTNSNGNILEYEITGHRLVKRQSIAEMTIDASCTLVCEPPERYNPKIRVKAKSDYEDNCFYECELIPIFDTSKTQQTHATAMTYASTQITETPKQPSSTTKPLRTTNSEKLTTGTRKKEGTITTHQPSELLATTKDPTTQNSEVKTKPGSTEMEYIATSVMTTEKTATTAKLTSTSLHTTTKPLLYYYTNNIITTPNYDDY</sequence>
<keyword evidence="2" id="KW-0732">Signal</keyword>